<dbReference type="Proteomes" id="UP000305282">
    <property type="component" value="Unassembled WGS sequence"/>
</dbReference>
<feature type="non-terminal residue" evidence="2">
    <location>
        <position position="148"/>
    </location>
</feature>
<keyword evidence="1" id="KW-0472">Membrane</keyword>
<name>A0A4S5EQC1_9ACTN</name>
<keyword evidence="1" id="KW-0812">Transmembrane</keyword>
<proteinExistence type="predicted"/>
<dbReference type="AlphaFoldDB" id="A0A4S5EQC1"/>
<reference evidence="2 3" key="1">
    <citation type="submission" date="2019-04" db="EMBL/GenBank/DDBJ databases">
        <title>Draft genome sequences for three unisolated Alnus-infective Frankia Sp+ strains, AgTrS, AiOr and AvVan, the first sequenced Frankia strains able to sporulate in-planta.</title>
        <authorList>
            <person name="Bethencourt L."/>
            <person name="Vautrin F."/>
            <person name="Taib N."/>
            <person name="Dubost A."/>
            <person name="Castro-Garcia L."/>
            <person name="Imbaud O."/>
            <person name="Abrouk D."/>
            <person name="Fournier P."/>
            <person name="Briolay J."/>
            <person name="Nguyen A."/>
            <person name="Normand P."/>
            <person name="Fernandez M.P."/>
            <person name="Brochier-Armanet C."/>
            <person name="Herrera-Belaroussi A."/>
        </authorList>
    </citation>
    <scope>NUCLEOTIDE SEQUENCE [LARGE SCALE GENOMIC DNA]</scope>
    <source>
        <strain evidence="2 3">AvVan</strain>
    </source>
</reference>
<feature type="transmembrane region" description="Helical" evidence="1">
    <location>
        <begin position="69"/>
        <end position="101"/>
    </location>
</feature>
<dbReference type="EMBL" id="SSXH01000291">
    <property type="protein sequence ID" value="THJ74220.1"/>
    <property type="molecule type" value="Genomic_DNA"/>
</dbReference>
<evidence type="ECO:0000313" key="2">
    <source>
        <dbReference type="EMBL" id="THJ74220.1"/>
    </source>
</evidence>
<sequence length="148" mass="15255">MSTMGLPLKARDVPGRVAAGTFILRSGLDKWKADRATAEGVHGLASNTYPFLAKLDPVTFTKALAGAELALGAALVVPVVPTGLAGLGLSAFSGGLLGLYARTDGMRREGTVWPTQQGLPIAKDVWLLGIGLGFVIQGLGARRSRTAG</sequence>
<dbReference type="OrthoDB" id="3267263at2"/>
<comment type="caution">
    <text evidence="2">The sequence shown here is derived from an EMBL/GenBank/DDBJ whole genome shotgun (WGS) entry which is preliminary data.</text>
</comment>
<evidence type="ECO:0008006" key="4">
    <source>
        <dbReference type="Google" id="ProtNLM"/>
    </source>
</evidence>
<organism evidence="2 3">
    <name type="scientific">Candidatus Frankia alpina</name>
    <dbReference type="NCBI Taxonomy" id="2699483"/>
    <lineage>
        <taxon>Bacteria</taxon>
        <taxon>Bacillati</taxon>
        <taxon>Actinomycetota</taxon>
        <taxon>Actinomycetes</taxon>
        <taxon>Frankiales</taxon>
        <taxon>Frankiaceae</taxon>
        <taxon>Frankia</taxon>
    </lineage>
</organism>
<evidence type="ECO:0000256" key="1">
    <source>
        <dbReference type="SAM" id="Phobius"/>
    </source>
</evidence>
<keyword evidence="3" id="KW-1185">Reference proteome</keyword>
<keyword evidence="1" id="KW-1133">Transmembrane helix</keyword>
<gene>
    <name evidence="2" type="ORF">E7Y31_12780</name>
</gene>
<evidence type="ECO:0000313" key="3">
    <source>
        <dbReference type="Proteomes" id="UP000305282"/>
    </source>
</evidence>
<accession>A0A4S5EQC1</accession>
<protein>
    <recommendedName>
        <fullName evidence="4">DoxX family membrane protein</fullName>
    </recommendedName>
</protein>